<proteinExistence type="predicted"/>
<evidence type="ECO:0000313" key="3">
    <source>
        <dbReference type="EMBL" id="OBV36843.1"/>
    </source>
</evidence>
<dbReference type="SMART" id="SM00849">
    <property type="entry name" value="Lactamase_B"/>
    <property type="match status" value="1"/>
</dbReference>
<sequence>MHRRHLIATLFAVGLSTLLPAAHAAAPLQLQVYNPGEKAIFPVSSVIVSGERDAILVDAQFQHHDALALVRQIKDSGKTLRTVYISHSDPDYYFGLDVIHAAFPSAKIVATPQTVAAIKANMNGKLAYWAPLMKDNAPRALVLPQVLHADHLSLEGKRIEIKGLKGASPERSYLWIPSLKTVAGGVVVSSGLHVWVADTQTPQSRANWLATLDEIAALRPQAIVPGHFLGAAPAGMAALDYTRNYLQAFEKAAAAAKDSAALIKAMQEKFPQARENASLELSAKVIKGEMTWPQ</sequence>
<dbReference type="STRING" id="1747903.ASR47_1001320"/>
<evidence type="ECO:0000313" key="4">
    <source>
        <dbReference type="Proteomes" id="UP000092713"/>
    </source>
</evidence>
<feature type="domain" description="Metallo-beta-lactamase" evidence="2">
    <location>
        <begin position="42"/>
        <end position="227"/>
    </location>
</feature>
<dbReference type="InterPro" id="IPR001279">
    <property type="entry name" value="Metallo-B-lactamas"/>
</dbReference>
<protein>
    <submittedName>
        <fullName evidence="3">Glyoxylase, beta-lactamase superfamily II</fullName>
    </submittedName>
</protein>
<keyword evidence="1" id="KW-0732">Signal</keyword>
<organism evidence="3 4">
    <name type="scientific">Janthinobacterium psychrotolerans</name>
    <dbReference type="NCBI Taxonomy" id="1747903"/>
    <lineage>
        <taxon>Bacteria</taxon>
        <taxon>Pseudomonadati</taxon>
        <taxon>Pseudomonadota</taxon>
        <taxon>Betaproteobacteria</taxon>
        <taxon>Burkholderiales</taxon>
        <taxon>Oxalobacteraceae</taxon>
        <taxon>Janthinobacterium</taxon>
    </lineage>
</organism>
<dbReference type="EMBL" id="LOCQ01000062">
    <property type="protein sequence ID" value="OBV36843.1"/>
    <property type="molecule type" value="Genomic_DNA"/>
</dbReference>
<name>A0A1A7BXJ6_9BURK</name>
<evidence type="ECO:0000256" key="1">
    <source>
        <dbReference type="SAM" id="SignalP"/>
    </source>
</evidence>
<dbReference type="Pfam" id="PF00753">
    <property type="entry name" value="Lactamase_B"/>
    <property type="match status" value="1"/>
</dbReference>
<dbReference type="InterPro" id="IPR036866">
    <property type="entry name" value="RibonucZ/Hydroxyglut_hydro"/>
</dbReference>
<dbReference type="OrthoDB" id="5293495at2"/>
<keyword evidence="4" id="KW-1185">Reference proteome</keyword>
<dbReference type="PATRIC" id="fig|1747903.4.peg.333"/>
<feature type="signal peptide" evidence="1">
    <location>
        <begin position="1"/>
        <end position="24"/>
    </location>
</feature>
<dbReference type="AlphaFoldDB" id="A0A1A7BXJ6"/>
<dbReference type="Gene3D" id="3.60.15.10">
    <property type="entry name" value="Ribonuclease Z/Hydroxyacylglutathione hydrolase-like"/>
    <property type="match status" value="1"/>
</dbReference>
<dbReference type="PANTHER" id="PTHR42951">
    <property type="entry name" value="METALLO-BETA-LACTAMASE DOMAIN-CONTAINING"/>
    <property type="match status" value="1"/>
</dbReference>
<gene>
    <name evidence="3" type="ORF">ASR47_1001320</name>
</gene>
<feature type="chain" id="PRO_5008510011" evidence="1">
    <location>
        <begin position="25"/>
        <end position="294"/>
    </location>
</feature>
<accession>A0A1A7BXJ6</accession>
<comment type="caution">
    <text evidence="3">The sequence shown here is derived from an EMBL/GenBank/DDBJ whole genome shotgun (WGS) entry which is preliminary data.</text>
</comment>
<dbReference type="CDD" id="cd07739">
    <property type="entry name" value="metallo-hydrolase-like_MBL-fold"/>
    <property type="match status" value="1"/>
</dbReference>
<dbReference type="SUPFAM" id="SSF56281">
    <property type="entry name" value="Metallo-hydrolase/oxidoreductase"/>
    <property type="match status" value="1"/>
</dbReference>
<dbReference type="Proteomes" id="UP000092713">
    <property type="component" value="Unassembled WGS sequence"/>
</dbReference>
<dbReference type="InterPro" id="IPR050855">
    <property type="entry name" value="NDM-1-like"/>
</dbReference>
<reference evidence="3 4" key="1">
    <citation type="submission" date="2016-04" db="EMBL/GenBank/DDBJ databases">
        <title>Draft genome sequence of Janthinobacterium psychrotolerans sp. nov., isolated from freshwater sediments in Denmark.</title>
        <authorList>
            <person name="Gong X."/>
            <person name="Skrivergaard S."/>
            <person name="Korsgaard B.S."/>
            <person name="Schreiber L."/>
            <person name="Marshall I.P."/>
            <person name="Finster K."/>
            <person name="Schramm A."/>
        </authorList>
    </citation>
    <scope>NUCLEOTIDE SEQUENCE [LARGE SCALE GENOMIC DNA]</scope>
    <source>
        <strain evidence="3 4">S3-2</strain>
    </source>
</reference>
<dbReference type="RefSeq" id="WP_065310616.1">
    <property type="nucleotide sequence ID" value="NZ_LOCQ01000062.1"/>
</dbReference>
<evidence type="ECO:0000259" key="2">
    <source>
        <dbReference type="SMART" id="SM00849"/>
    </source>
</evidence>
<dbReference type="PANTHER" id="PTHR42951:SF14">
    <property type="entry name" value="METALLO-BETA-LACTAMASE SUPERFAMILY PROTEIN"/>
    <property type="match status" value="1"/>
</dbReference>